<proteinExistence type="inferred from homology"/>
<feature type="binding site" evidence="9">
    <location>
        <position position="121"/>
    </location>
    <ligand>
        <name>ATP</name>
        <dbReference type="ChEBI" id="CHEBI:30616"/>
    </ligand>
</feature>
<keyword evidence="13" id="KW-1185">Reference proteome</keyword>
<evidence type="ECO:0000256" key="4">
    <source>
        <dbReference type="ARBA" id="ARBA00022679"/>
    </source>
</evidence>
<keyword evidence="5 9" id="KW-0547">Nucleotide-binding</keyword>
<dbReference type="Gene3D" id="1.10.510.10">
    <property type="entry name" value="Transferase(Phosphotransferase) domain 1"/>
    <property type="match status" value="1"/>
</dbReference>
<dbReference type="GO" id="GO:0005634">
    <property type="term" value="C:nucleus"/>
    <property type="evidence" value="ECO:0007669"/>
    <property type="project" value="TreeGrafter"/>
</dbReference>
<evidence type="ECO:0000313" key="12">
    <source>
        <dbReference type="EMBL" id="KAG2620645.1"/>
    </source>
</evidence>
<evidence type="ECO:0000256" key="7">
    <source>
        <dbReference type="ARBA" id="ARBA00022840"/>
    </source>
</evidence>
<dbReference type="PROSITE" id="PS50011">
    <property type="entry name" value="PROTEIN_KINASE_DOM"/>
    <property type="match status" value="1"/>
</dbReference>
<keyword evidence="4" id="KW-0808">Transferase</keyword>
<sequence length="445" mass="47805">MYAVAPAKSTATAEEVGSAGAELVAARETSAVGDRLAAVCDMIEELRDAGTPIIARRAAAISAMIDDVAATAAEGRPRTGRRKRLMGSACRYEEVCRLGEGGFGVVAKARHRATGQVVAVKSLIKSSDDDDQDDGVCDLLREACFMAACQGEPSHVGLHGVARAPGTRDYSLVMDFVGPTTLCDVMGRDGPFPEANVRRMMRQLLAGAEAMHRHGIVHRDIKPLNILVGDGGALKICNFGGAKYVGEQDPPYQVIGTIAYMAPEALLENPDHDTLVDSWSLGCVMADLIADDLLFPGVEDDDMKGQLCRIFEVLGLPGKRAWQSLKPSPELADEVQRWRARQRRVGHRNRLRGLFPEELLSKGGFEVLQGLLTCDPKKRLTAAAALRCRWFTDNVDDDPVFIPAAAPAVSKAGAAMATTVWSHVVACVGRALGLLRPKALLNLIM</sequence>
<dbReference type="InterPro" id="IPR011009">
    <property type="entry name" value="Kinase-like_dom_sf"/>
</dbReference>
<dbReference type="PROSITE" id="PS00107">
    <property type="entry name" value="PROTEIN_KINASE_ATP"/>
    <property type="match status" value="1"/>
</dbReference>
<dbReference type="Proteomes" id="UP000823388">
    <property type="component" value="Chromosome 3N"/>
</dbReference>
<reference evidence="12" key="1">
    <citation type="submission" date="2020-05" db="EMBL/GenBank/DDBJ databases">
        <title>WGS assembly of Panicum virgatum.</title>
        <authorList>
            <person name="Lovell J.T."/>
            <person name="Jenkins J."/>
            <person name="Shu S."/>
            <person name="Juenger T.E."/>
            <person name="Schmutz J."/>
        </authorList>
    </citation>
    <scope>NUCLEOTIDE SEQUENCE</scope>
    <source>
        <strain evidence="12">AP13</strain>
    </source>
</reference>
<evidence type="ECO:0000313" key="13">
    <source>
        <dbReference type="Proteomes" id="UP000823388"/>
    </source>
</evidence>
<dbReference type="InterPro" id="IPR050108">
    <property type="entry name" value="CDK"/>
</dbReference>
<dbReference type="GO" id="GO:0007346">
    <property type="term" value="P:regulation of mitotic cell cycle"/>
    <property type="evidence" value="ECO:0007669"/>
    <property type="project" value="TreeGrafter"/>
</dbReference>
<comment type="similarity">
    <text evidence="1">Belongs to the protein kinase superfamily. CMGC Ser/Thr protein kinase family. CDC2/CDKX subfamily.</text>
</comment>
<gene>
    <name evidence="12" type="ORF">PVAP13_3NG214000</name>
</gene>
<keyword evidence="3" id="KW-0597">Phosphoprotein</keyword>
<dbReference type="PANTHER" id="PTHR24056:SF412">
    <property type="entry name" value="PROTEIN KINASE DOMAIN-CONTAINING PROTEIN"/>
    <property type="match status" value="1"/>
</dbReference>
<evidence type="ECO:0000256" key="5">
    <source>
        <dbReference type="ARBA" id="ARBA00022741"/>
    </source>
</evidence>
<keyword evidence="6" id="KW-0418">Kinase</keyword>
<protein>
    <recommendedName>
        <fullName evidence="2">[RNA-polymerase]-subunit kinase</fullName>
        <ecNumber evidence="2">2.7.11.23</ecNumber>
    </recommendedName>
</protein>
<dbReference type="InterPro" id="IPR017441">
    <property type="entry name" value="Protein_kinase_ATP_BS"/>
</dbReference>
<dbReference type="InterPro" id="IPR000719">
    <property type="entry name" value="Prot_kinase_dom"/>
</dbReference>
<dbReference type="GO" id="GO:0005524">
    <property type="term" value="F:ATP binding"/>
    <property type="evidence" value="ECO:0007669"/>
    <property type="project" value="UniProtKB-UniRule"/>
</dbReference>
<comment type="catalytic activity">
    <reaction evidence="8">
        <text>[DNA-directed RNA polymerase] + ATP = phospho-[DNA-directed RNA polymerase] + ADP + H(+)</text>
        <dbReference type="Rhea" id="RHEA:10216"/>
        <dbReference type="Rhea" id="RHEA-COMP:11321"/>
        <dbReference type="Rhea" id="RHEA-COMP:11322"/>
        <dbReference type="ChEBI" id="CHEBI:15378"/>
        <dbReference type="ChEBI" id="CHEBI:30616"/>
        <dbReference type="ChEBI" id="CHEBI:43176"/>
        <dbReference type="ChEBI" id="CHEBI:68546"/>
        <dbReference type="ChEBI" id="CHEBI:456216"/>
        <dbReference type="EC" id="2.7.11.23"/>
    </reaction>
</comment>
<dbReference type="AlphaFoldDB" id="A0A8T0UFA3"/>
<evidence type="ECO:0000256" key="6">
    <source>
        <dbReference type="ARBA" id="ARBA00022777"/>
    </source>
</evidence>
<dbReference type="SMART" id="SM00220">
    <property type="entry name" value="S_TKc"/>
    <property type="match status" value="1"/>
</dbReference>
<accession>A0A8T0UFA3</accession>
<comment type="caution">
    <text evidence="12">The sequence shown here is derived from an EMBL/GenBank/DDBJ whole genome shotgun (WGS) entry which is preliminary data.</text>
</comment>
<organism evidence="12 13">
    <name type="scientific">Panicum virgatum</name>
    <name type="common">Blackwell switchgrass</name>
    <dbReference type="NCBI Taxonomy" id="38727"/>
    <lineage>
        <taxon>Eukaryota</taxon>
        <taxon>Viridiplantae</taxon>
        <taxon>Streptophyta</taxon>
        <taxon>Embryophyta</taxon>
        <taxon>Tracheophyta</taxon>
        <taxon>Spermatophyta</taxon>
        <taxon>Magnoliopsida</taxon>
        <taxon>Liliopsida</taxon>
        <taxon>Poales</taxon>
        <taxon>Poaceae</taxon>
        <taxon>PACMAD clade</taxon>
        <taxon>Panicoideae</taxon>
        <taxon>Panicodae</taxon>
        <taxon>Paniceae</taxon>
        <taxon>Panicinae</taxon>
        <taxon>Panicum</taxon>
        <taxon>Panicum sect. Hiantes</taxon>
    </lineage>
</organism>
<dbReference type="Gene3D" id="3.30.200.20">
    <property type="entry name" value="Phosphorylase Kinase, domain 1"/>
    <property type="match status" value="1"/>
</dbReference>
<keyword evidence="7 9" id="KW-0067">ATP-binding</keyword>
<evidence type="ECO:0000256" key="9">
    <source>
        <dbReference type="PROSITE-ProRule" id="PRU10141"/>
    </source>
</evidence>
<name>A0A8T0UFA3_PANVG</name>
<dbReference type="EC" id="2.7.11.23" evidence="2"/>
<evidence type="ECO:0000256" key="10">
    <source>
        <dbReference type="RuleBase" id="RU000304"/>
    </source>
</evidence>
<dbReference type="GO" id="GO:0008353">
    <property type="term" value="F:RNA polymerase II CTD heptapeptide repeat kinase activity"/>
    <property type="evidence" value="ECO:0007669"/>
    <property type="project" value="UniProtKB-EC"/>
</dbReference>
<dbReference type="PROSITE" id="PS00108">
    <property type="entry name" value="PROTEIN_KINASE_ST"/>
    <property type="match status" value="1"/>
</dbReference>
<evidence type="ECO:0000256" key="8">
    <source>
        <dbReference type="ARBA" id="ARBA00049280"/>
    </source>
</evidence>
<dbReference type="Pfam" id="PF00069">
    <property type="entry name" value="Pkinase"/>
    <property type="match status" value="1"/>
</dbReference>
<feature type="domain" description="Protein kinase" evidence="11">
    <location>
        <begin position="92"/>
        <end position="391"/>
    </location>
</feature>
<keyword evidence="10" id="KW-0723">Serine/threonine-protein kinase</keyword>
<evidence type="ECO:0000259" key="11">
    <source>
        <dbReference type="PROSITE" id="PS50011"/>
    </source>
</evidence>
<dbReference type="EMBL" id="CM029042">
    <property type="protein sequence ID" value="KAG2620645.1"/>
    <property type="molecule type" value="Genomic_DNA"/>
</dbReference>
<evidence type="ECO:0000256" key="2">
    <source>
        <dbReference type="ARBA" id="ARBA00012409"/>
    </source>
</evidence>
<dbReference type="InterPro" id="IPR008271">
    <property type="entry name" value="Ser/Thr_kinase_AS"/>
</dbReference>
<dbReference type="PANTHER" id="PTHR24056">
    <property type="entry name" value="CELL DIVISION PROTEIN KINASE"/>
    <property type="match status" value="1"/>
</dbReference>
<dbReference type="SUPFAM" id="SSF56112">
    <property type="entry name" value="Protein kinase-like (PK-like)"/>
    <property type="match status" value="1"/>
</dbReference>
<evidence type="ECO:0000256" key="3">
    <source>
        <dbReference type="ARBA" id="ARBA00022553"/>
    </source>
</evidence>
<dbReference type="OrthoDB" id="684975at2759"/>
<evidence type="ECO:0000256" key="1">
    <source>
        <dbReference type="ARBA" id="ARBA00006485"/>
    </source>
</evidence>